<dbReference type="SUPFAM" id="SSF88713">
    <property type="entry name" value="Glycoside hydrolase/deacetylase"/>
    <property type="match status" value="1"/>
</dbReference>
<dbReference type="InterPro" id="IPR050248">
    <property type="entry name" value="Polysacc_deacetylase_ArnD"/>
</dbReference>
<dbReference type="RefSeq" id="WP_326018800.1">
    <property type="nucleotide sequence ID" value="NZ_JAOZYC010000129.1"/>
</dbReference>
<dbReference type="PANTHER" id="PTHR10587">
    <property type="entry name" value="GLYCOSYL TRANSFERASE-RELATED"/>
    <property type="match status" value="1"/>
</dbReference>
<dbReference type="InterPro" id="IPR011330">
    <property type="entry name" value="Glyco_hydro/deAcase_b/a-brl"/>
</dbReference>
<accession>A0ABU6F904</accession>
<evidence type="ECO:0000256" key="2">
    <source>
        <dbReference type="ARBA" id="ARBA00022801"/>
    </source>
</evidence>
<dbReference type="Proteomes" id="UP001354931">
    <property type="component" value="Unassembled WGS sequence"/>
</dbReference>
<organism evidence="4 5">
    <name type="scientific">Streptomyces endophyticus</name>
    <dbReference type="NCBI Taxonomy" id="714166"/>
    <lineage>
        <taxon>Bacteria</taxon>
        <taxon>Bacillati</taxon>
        <taxon>Actinomycetota</taxon>
        <taxon>Actinomycetes</taxon>
        <taxon>Kitasatosporales</taxon>
        <taxon>Streptomycetaceae</taxon>
        <taxon>Streptomyces</taxon>
    </lineage>
</organism>
<name>A0ABU6F904_9ACTN</name>
<dbReference type="PROSITE" id="PS51677">
    <property type="entry name" value="NODB"/>
    <property type="match status" value="1"/>
</dbReference>
<keyword evidence="5" id="KW-1185">Reference proteome</keyword>
<dbReference type="InterPro" id="IPR006311">
    <property type="entry name" value="TAT_signal"/>
</dbReference>
<dbReference type="CDD" id="cd10917">
    <property type="entry name" value="CE4_NodB_like_6s_7s"/>
    <property type="match status" value="1"/>
</dbReference>
<evidence type="ECO:0000313" key="5">
    <source>
        <dbReference type="Proteomes" id="UP001354931"/>
    </source>
</evidence>
<gene>
    <name evidence="4" type="ORF">OKJ99_21785</name>
</gene>
<dbReference type="PANTHER" id="PTHR10587:SF133">
    <property type="entry name" value="CHITIN DEACETYLASE 1-RELATED"/>
    <property type="match status" value="1"/>
</dbReference>
<dbReference type="PROSITE" id="PS51257">
    <property type="entry name" value="PROKAR_LIPOPROTEIN"/>
    <property type="match status" value="1"/>
</dbReference>
<dbReference type="Pfam" id="PF01522">
    <property type="entry name" value="Polysacc_deac_1"/>
    <property type="match status" value="1"/>
</dbReference>
<proteinExistence type="predicted"/>
<evidence type="ECO:0000256" key="1">
    <source>
        <dbReference type="ARBA" id="ARBA00022723"/>
    </source>
</evidence>
<evidence type="ECO:0000313" key="4">
    <source>
        <dbReference type="EMBL" id="MEB8340127.1"/>
    </source>
</evidence>
<reference evidence="4 5" key="1">
    <citation type="submission" date="2022-10" db="EMBL/GenBank/DDBJ databases">
        <authorList>
            <person name="Xie J."/>
            <person name="Shen N."/>
        </authorList>
    </citation>
    <scope>NUCLEOTIDE SEQUENCE [LARGE SCALE GENOMIC DNA]</scope>
    <source>
        <strain evidence="4 5">YIM65594</strain>
    </source>
</reference>
<dbReference type="PROSITE" id="PS51318">
    <property type="entry name" value="TAT"/>
    <property type="match status" value="1"/>
</dbReference>
<dbReference type="EMBL" id="JAOZYC010000129">
    <property type="protein sequence ID" value="MEB8340127.1"/>
    <property type="molecule type" value="Genomic_DNA"/>
</dbReference>
<comment type="caution">
    <text evidence="4">The sequence shown here is derived from an EMBL/GenBank/DDBJ whole genome shotgun (WGS) entry which is preliminary data.</text>
</comment>
<sequence>MTKHQDTTGRRALLRGFTAAGLAALTGCTGADRQRAAQGPAGGAARPVREPSTYRLRPMAGAGGPRRAAPKVRTAPVLRLDTEPGDRAMALTFDDGPDPAYTPEILRILREHDVRATFLVCGDRARESPDLLRRMAGEGHVIGNHTWTHPLLLKLDRTRIRAEIERTSELIERTVGEPPLWFRAPYGAWNRNVFELGTELGMEPLAWTVDSLDWDNPGAPTVISRVVHRAAPGVIVLNHDAGGDRSQTLTAVRSYLPRLLDAGYRMTVPRPYGV</sequence>
<protein>
    <submittedName>
        <fullName evidence="4">Polysaccharide deacetylase family protein</fullName>
    </submittedName>
</protein>
<evidence type="ECO:0000259" key="3">
    <source>
        <dbReference type="PROSITE" id="PS51677"/>
    </source>
</evidence>
<dbReference type="InterPro" id="IPR002509">
    <property type="entry name" value="NODB_dom"/>
</dbReference>
<feature type="domain" description="NodB homology" evidence="3">
    <location>
        <begin position="87"/>
        <end position="267"/>
    </location>
</feature>
<keyword evidence="1" id="KW-0479">Metal-binding</keyword>
<keyword evidence="2" id="KW-0378">Hydrolase</keyword>
<dbReference type="Gene3D" id="3.20.20.370">
    <property type="entry name" value="Glycoside hydrolase/deacetylase"/>
    <property type="match status" value="1"/>
</dbReference>